<dbReference type="Gene3D" id="2.20.100.10">
    <property type="entry name" value="Thrombospondin type-1 (TSP1) repeat"/>
    <property type="match status" value="3"/>
</dbReference>
<keyword evidence="8" id="KW-0325">Glycoprotein</keyword>
<feature type="compositionally biased region" description="Polar residues" evidence="9">
    <location>
        <begin position="571"/>
        <end position="594"/>
    </location>
</feature>
<dbReference type="InterPro" id="IPR051418">
    <property type="entry name" value="Spondin/Thrombospondin_T1"/>
</dbReference>
<dbReference type="Proteomes" id="UP000050795">
    <property type="component" value="Unassembled WGS sequence"/>
</dbReference>
<feature type="compositionally biased region" description="Gly residues" evidence="9">
    <location>
        <begin position="614"/>
        <end position="639"/>
    </location>
</feature>
<evidence type="ECO:0008006" key="15">
    <source>
        <dbReference type="Google" id="ProtNLM"/>
    </source>
</evidence>
<keyword evidence="13" id="KW-1185">Reference proteome</keyword>
<reference evidence="13" key="1">
    <citation type="submission" date="2022-06" db="EMBL/GenBank/DDBJ databases">
        <authorList>
            <person name="Berger JAMES D."/>
            <person name="Berger JAMES D."/>
        </authorList>
    </citation>
    <scope>NUCLEOTIDE SEQUENCE [LARGE SCALE GENOMIC DNA]</scope>
</reference>
<dbReference type="PANTHER" id="PTHR11311">
    <property type="entry name" value="SPONDIN"/>
    <property type="match status" value="1"/>
</dbReference>
<keyword evidence="6" id="KW-0130">Cell adhesion</keyword>
<dbReference type="InterPro" id="IPR038678">
    <property type="entry name" value="Spondin_N_sf"/>
</dbReference>
<evidence type="ECO:0000256" key="6">
    <source>
        <dbReference type="ARBA" id="ARBA00022889"/>
    </source>
</evidence>
<dbReference type="SUPFAM" id="SSF82895">
    <property type="entry name" value="TSP-1 type 1 repeat"/>
    <property type="match status" value="3"/>
</dbReference>
<feature type="compositionally biased region" description="Low complexity" evidence="9">
    <location>
        <begin position="290"/>
        <end position="303"/>
    </location>
</feature>
<dbReference type="PROSITE" id="PS50092">
    <property type="entry name" value="TSP1"/>
    <property type="match status" value="3"/>
</dbReference>
<evidence type="ECO:0000256" key="5">
    <source>
        <dbReference type="ARBA" id="ARBA00022729"/>
    </source>
</evidence>
<protein>
    <recommendedName>
        <fullName evidence="15">Spondin-1</fullName>
    </recommendedName>
</protein>
<evidence type="ECO:0000313" key="13">
    <source>
        <dbReference type="Proteomes" id="UP000050795"/>
    </source>
</evidence>
<evidence type="ECO:0000256" key="9">
    <source>
        <dbReference type="SAM" id="MobiDB-lite"/>
    </source>
</evidence>
<reference evidence="14" key="2">
    <citation type="submission" date="2023-11" db="UniProtKB">
        <authorList>
            <consortium name="WormBaseParasite"/>
        </authorList>
    </citation>
    <scope>IDENTIFICATION</scope>
</reference>
<dbReference type="Pfam" id="PF00090">
    <property type="entry name" value="TSP_1"/>
    <property type="match status" value="2"/>
</dbReference>
<accession>A0AA85J104</accession>
<proteinExistence type="predicted"/>
<dbReference type="NCBIfam" id="NF038123">
    <property type="entry name" value="NF038123_dom"/>
    <property type="match status" value="1"/>
</dbReference>
<feature type="signal peptide" evidence="10">
    <location>
        <begin position="1"/>
        <end position="23"/>
    </location>
</feature>
<evidence type="ECO:0000256" key="4">
    <source>
        <dbReference type="ARBA" id="ARBA00022723"/>
    </source>
</evidence>
<feature type="domain" description="BPTI/Kunitz inhibitor" evidence="11">
    <location>
        <begin position="786"/>
        <end position="837"/>
    </location>
</feature>
<evidence type="ECO:0000259" key="11">
    <source>
        <dbReference type="PROSITE" id="PS50279"/>
    </source>
</evidence>
<dbReference type="CDD" id="cd00109">
    <property type="entry name" value="Kunitz-type"/>
    <property type="match status" value="1"/>
</dbReference>
<dbReference type="InterPro" id="IPR044004">
    <property type="entry name" value="TSP1_spondin_dom"/>
</dbReference>
<evidence type="ECO:0000256" key="10">
    <source>
        <dbReference type="SAM" id="SignalP"/>
    </source>
</evidence>
<feature type="chain" id="PRO_5041642473" description="Spondin-1" evidence="10">
    <location>
        <begin position="24"/>
        <end position="1069"/>
    </location>
</feature>
<evidence type="ECO:0000256" key="2">
    <source>
        <dbReference type="ARBA" id="ARBA00022525"/>
    </source>
</evidence>
<name>A0AA85J104_TRIRE</name>
<dbReference type="AlphaFoldDB" id="A0AA85J104"/>
<dbReference type="GO" id="GO:0004867">
    <property type="term" value="F:serine-type endopeptidase inhibitor activity"/>
    <property type="evidence" value="ECO:0007669"/>
    <property type="project" value="InterPro"/>
</dbReference>
<evidence type="ECO:0000256" key="1">
    <source>
        <dbReference type="ARBA" id="ARBA00004498"/>
    </source>
</evidence>
<dbReference type="GO" id="GO:0031012">
    <property type="term" value="C:extracellular matrix"/>
    <property type="evidence" value="ECO:0007669"/>
    <property type="project" value="TreeGrafter"/>
</dbReference>
<keyword evidence="4" id="KW-0479">Metal-binding</keyword>
<dbReference type="PANTHER" id="PTHR11311:SF16">
    <property type="entry name" value="SPONDIN-1"/>
    <property type="match status" value="1"/>
</dbReference>
<sequence length="1069" mass="117998">MLLYLKLTIYIHLLVYNLNSLQCVQLPELCTTLTVNLQSQIGIHRNGMSVTMMKASPSTSSPSSVEQDSLLAHQDKMMMMNDNGFELRLRRVNDGVMIDAWYEPGQRYYVILTNRFYSIGFRDALMWIEQGLNKEKKMMKMMGMEMKTDSKSIFGHENGNTLTDQKEECTFRDLGEWIHLSKGDLTKPDIAELSSPMISVTHARLGCEGLIAEKLRRTEKLITKMIAIWKAPMDRKCGCITINAAVQTHHIHTEIYSAIGGLTKTLCPSSKRPPSPVLPAYMMPRNAQKSGSSSSSSGSTSTTEQTLKLSNDASMHLDSMQPQDCCACGSATYKLTFTGLWTKKTHPKDWPVHNPGALHWTNLIGASHTPSFQIYRIGEPASAGVQAVCTYGDTTVIKQSLGIAATNTGSLGGVPSGTQRGSTGVGPLLSFVSAPGMWGEETLEETRTTYVAVNRTHPLISFLTMLGPSPNWCSGISGQSVCQADCTWVKKIEIDLFPWDAGVRNGDTYLPKNADSKDVPEPIRFITKDWMPNSPFSEGIPVARVVLERVLPTESWQCTSKLHDGVEVFNSDGSTETVGMKSNTSDNKQHSPMVQSVIGDLTGTLPKKSRNKGGTSGGAGGGAGGGQGGTRITSGGLGGDNPLSDPSLAQMATFLCITDTWSAWGPCSVTCGVGRRTRQRAMLINKKTELCQHVPLIEEESCDGRKRTCDFSAPCSLLPWTAWTPCNATCDHPNGRQTRTRYLARPAEKHDCSHLFRSETELNKGMLQEIRECQPKDTDCDPATICAEGRKDGLVCGEKVLAYYYSAVEHACLPFKYLGCKGGRNRFATKAACESLCIPAVEALPKWRRERMALLQYQTAQLAMDSDDFKKQQQQLAPANHCSEVMNPGYTCTNGKLPENRWYFSTRLRRCRDFEYHGCGGNKNNFETYQACLSDCLPLEMEKLRQINKARLASARRFTNNTNIKANDDDDDDDDDGVSSSASASMSKDDTDDSDDSLSKMERQKIDDMWGPKQDCIMTAWSGWSPCSVACSYETGSQMRWRHVEKPAMHGGKSCGMLFEKRECHGTLC</sequence>
<evidence type="ECO:0000313" key="14">
    <source>
        <dbReference type="WBParaSite" id="TREG1_120970.1"/>
    </source>
</evidence>
<dbReference type="SMART" id="SM00131">
    <property type="entry name" value="KU"/>
    <property type="match status" value="2"/>
</dbReference>
<feature type="domain" description="BPTI/Kunitz inhibitor" evidence="11">
    <location>
        <begin position="882"/>
        <end position="936"/>
    </location>
</feature>
<dbReference type="Pfam" id="PF19028">
    <property type="entry name" value="TSP1_spondin"/>
    <property type="match status" value="1"/>
</dbReference>
<evidence type="ECO:0000256" key="3">
    <source>
        <dbReference type="ARBA" id="ARBA00022530"/>
    </source>
</evidence>
<dbReference type="WBParaSite" id="TREG1_120970.1">
    <property type="protein sequence ID" value="TREG1_120970.1"/>
    <property type="gene ID" value="TREG1_120970"/>
</dbReference>
<dbReference type="Pfam" id="PF06468">
    <property type="entry name" value="Spond_N"/>
    <property type="match status" value="1"/>
</dbReference>
<dbReference type="InterPro" id="IPR036880">
    <property type="entry name" value="Kunitz_BPTI_sf"/>
</dbReference>
<keyword evidence="5 10" id="KW-0732">Signal</keyword>
<dbReference type="CDD" id="cd22593">
    <property type="entry name" value="Kunitz_conkunitzin"/>
    <property type="match status" value="1"/>
</dbReference>
<feature type="region of interest" description="Disordered" evidence="9">
    <location>
        <begin position="277"/>
        <end position="306"/>
    </location>
</feature>
<dbReference type="InterPro" id="IPR036383">
    <property type="entry name" value="TSP1_rpt_sf"/>
</dbReference>
<dbReference type="PROSITE" id="PS00280">
    <property type="entry name" value="BPTI_KUNITZ_1"/>
    <property type="match status" value="2"/>
</dbReference>
<dbReference type="InterPro" id="IPR002223">
    <property type="entry name" value="Kunitz_BPTI"/>
</dbReference>
<dbReference type="InterPro" id="IPR020901">
    <property type="entry name" value="Prtase_inh_Kunz-CS"/>
</dbReference>
<feature type="region of interest" description="Disordered" evidence="9">
    <location>
        <begin position="570"/>
        <end position="644"/>
    </location>
</feature>
<dbReference type="Gene3D" id="2.60.40.2130">
    <property type="entry name" value="F-spondin domain"/>
    <property type="match status" value="1"/>
</dbReference>
<comment type="subcellular location">
    <subcellularLocation>
        <location evidence="1">Secreted</location>
        <location evidence="1">Extracellular space</location>
        <location evidence="1">Extracellular matrix</location>
    </subcellularLocation>
</comment>
<dbReference type="GO" id="GO:0007155">
    <property type="term" value="P:cell adhesion"/>
    <property type="evidence" value="ECO:0007669"/>
    <property type="project" value="UniProtKB-KW"/>
</dbReference>
<dbReference type="InterPro" id="IPR000884">
    <property type="entry name" value="TSP1_rpt"/>
</dbReference>
<organism evidence="13 14">
    <name type="scientific">Trichobilharzia regenti</name>
    <name type="common">Nasal bird schistosome</name>
    <dbReference type="NCBI Taxonomy" id="157069"/>
    <lineage>
        <taxon>Eukaryota</taxon>
        <taxon>Metazoa</taxon>
        <taxon>Spiralia</taxon>
        <taxon>Lophotrochozoa</taxon>
        <taxon>Platyhelminthes</taxon>
        <taxon>Trematoda</taxon>
        <taxon>Digenea</taxon>
        <taxon>Strigeidida</taxon>
        <taxon>Schistosomatoidea</taxon>
        <taxon>Schistosomatidae</taxon>
        <taxon>Trichobilharzia</taxon>
    </lineage>
</organism>
<dbReference type="PROSITE" id="PS50279">
    <property type="entry name" value="BPTI_KUNITZ_2"/>
    <property type="match status" value="2"/>
</dbReference>
<dbReference type="Gene3D" id="4.10.410.10">
    <property type="entry name" value="Pancreatic trypsin inhibitor Kunitz domain"/>
    <property type="match status" value="2"/>
</dbReference>
<dbReference type="SMART" id="SM00209">
    <property type="entry name" value="TSP1"/>
    <property type="match status" value="3"/>
</dbReference>
<evidence type="ECO:0000259" key="12">
    <source>
        <dbReference type="PROSITE" id="PS51020"/>
    </source>
</evidence>
<dbReference type="GO" id="GO:0046872">
    <property type="term" value="F:metal ion binding"/>
    <property type="evidence" value="ECO:0007669"/>
    <property type="project" value="UniProtKB-KW"/>
</dbReference>
<feature type="domain" description="Spondin" evidence="12">
    <location>
        <begin position="321"/>
        <end position="535"/>
    </location>
</feature>
<keyword evidence="3" id="KW-0272">Extracellular matrix</keyword>
<dbReference type="SUPFAM" id="SSF57362">
    <property type="entry name" value="BPTI-like"/>
    <property type="match status" value="2"/>
</dbReference>
<keyword evidence="2" id="KW-0964">Secreted</keyword>
<dbReference type="InterPro" id="IPR009465">
    <property type="entry name" value="Spondin_N"/>
</dbReference>
<dbReference type="PROSITE" id="PS51020">
    <property type="entry name" value="SPONDIN"/>
    <property type="match status" value="1"/>
</dbReference>
<feature type="region of interest" description="Disordered" evidence="9">
    <location>
        <begin position="962"/>
        <end position="1004"/>
    </location>
</feature>
<dbReference type="Pfam" id="PF00014">
    <property type="entry name" value="Kunitz_BPTI"/>
    <property type="match status" value="2"/>
</dbReference>
<keyword evidence="7" id="KW-1015">Disulfide bond</keyword>
<feature type="compositionally biased region" description="Acidic residues" evidence="9">
    <location>
        <begin position="968"/>
        <end position="977"/>
    </location>
</feature>
<evidence type="ECO:0000256" key="7">
    <source>
        <dbReference type="ARBA" id="ARBA00023157"/>
    </source>
</evidence>
<evidence type="ECO:0000256" key="8">
    <source>
        <dbReference type="ARBA" id="ARBA00023180"/>
    </source>
</evidence>